<evidence type="ECO:0000259" key="19">
    <source>
        <dbReference type="Pfam" id="PF02875"/>
    </source>
</evidence>
<evidence type="ECO:0000256" key="10">
    <source>
        <dbReference type="ARBA" id="ARBA00022840"/>
    </source>
</evidence>
<dbReference type="InterPro" id="IPR036565">
    <property type="entry name" value="Mur-like_cat_sf"/>
</dbReference>
<evidence type="ECO:0000256" key="16">
    <source>
        <dbReference type="ARBA" id="ARBA00047632"/>
    </source>
</evidence>
<keyword evidence="10 17" id="KW-0067">ATP-binding</keyword>
<evidence type="ECO:0000256" key="17">
    <source>
        <dbReference type="HAMAP-Rule" id="MF_00639"/>
    </source>
</evidence>
<dbReference type="GO" id="GO:0051301">
    <property type="term" value="P:cell division"/>
    <property type="evidence" value="ECO:0007669"/>
    <property type="project" value="UniProtKB-KW"/>
</dbReference>
<dbReference type="NCBIfam" id="TIGR01087">
    <property type="entry name" value="murD"/>
    <property type="match status" value="1"/>
</dbReference>
<dbReference type="GO" id="GO:0005524">
    <property type="term" value="F:ATP binding"/>
    <property type="evidence" value="ECO:0007669"/>
    <property type="project" value="UniProtKB-UniRule"/>
</dbReference>
<protein>
    <recommendedName>
        <fullName evidence="6 17">UDP-N-acetylmuramoylalanine--D-glutamate ligase</fullName>
        <ecNumber evidence="5 17">6.3.2.9</ecNumber>
    </recommendedName>
    <alternativeName>
        <fullName evidence="15 17">D-glutamic acid-adding enzyme</fullName>
    </alternativeName>
    <alternativeName>
        <fullName evidence="14 17">UDP-N-acetylmuramoyl-L-alanyl-D-glutamate synthetase</fullName>
    </alternativeName>
</protein>
<evidence type="ECO:0000256" key="7">
    <source>
        <dbReference type="ARBA" id="ARBA00022490"/>
    </source>
</evidence>
<dbReference type="InterPro" id="IPR004101">
    <property type="entry name" value="Mur_ligase_C"/>
</dbReference>
<name>A8HG75_BACIU</name>
<dbReference type="Gene3D" id="3.40.50.720">
    <property type="entry name" value="NAD(P)-binding Rossmann-like Domain"/>
    <property type="match status" value="1"/>
</dbReference>
<organism evidence="21">
    <name type="scientific">Bacillus subtilis subsp. sadata</name>
    <dbReference type="NCBI Taxonomy" id="459650"/>
    <lineage>
        <taxon>Bacteria</taxon>
        <taxon>Bacillati</taxon>
        <taxon>Bacillota</taxon>
        <taxon>Bacilli</taxon>
        <taxon>Bacillales</taxon>
        <taxon>Bacillaceae</taxon>
        <taxon>Bacillus</taxon>
    </lineage>
</organism>
<dbReference type="UniPathway" id="UPA00219"/>
<evidence type="ECO:0000256" key="14">
    <source>
        <dbReference type="ARBA" id="ARBA00030398"/>
    </source>
</evidence>
<gene>
    <name evidence="21" type="primary">spoA</name>
    <name evidence="17" type="synonym">murD</name>
</gene>
<dbReference type="AlphaFoldDB" id="A8HG75"/>
<dbReference type="Pfam" id="PF08245">
    <property type="entry name" value="Mur_ligase_M"/>
    <property type="match status" value="1"/>
</dbReference>
<comment type="function">
    <text evidence="1 17 18">Cell wall formation. Catalyzes the addition of glutamate to the nucleotide precursor UDP-N-acetylmuramoyl-L-alanine (UMA).</text>
</comment>
<dbReference type="SUPFAM" id="SSF53623">
    <property type="entry name" value="MurD-like peptide ligases, catalytic domain"/>
    <property type="match status" value="1"/>
</dbReference>
<proteinExistence type="inferred from homology"/>
<evidence type="ECO:0000256" key="9">
    <source>
        <dbReference type="ARBA" id="ARBA00022741"/>
    </source>
</evidence>
<dbReference type="Gene3D" id="3.40.1190.10">
    <property type="entry name" value="Mur-like, catalytic domain"/>
    <property type="match status" value="1"/>
</dbReference>
<dbReference type="Pfam" id="PF02875">
    <property type="entry name" value="Mur_ligase_C"/>
    <property type="match status" value="1"/>
</dbReference>
<comment type="similarity">
    <text evidence="4 17">Belongs to the MurCDEF family.</text>
</comment>
<dbReference type="InterPro" id="IPR013221">
    <property type="entry name" value="Mur_ligase_cen"/>
</dbReference>
<dbReference type="SUPFAM" id="SSF53244">
    <property type="entry name" value="MurD-like peptide ligases, peptide-binding domain"/>
    <property type="match status" value="1"/>
</dbReference>
<evidence type="ECO:0000256" key="3">
    <source>
        <dbReference type="ARBA" id="ARBA00004752"/>
    </source>
</evidence>
<feature type="domain" description="Mur ligase central" evidence="20">
    <location>
        <begin position="118"/>
        <end position="292"/>
    </location>
</feature>
<evidence type="ECO:0000256" key="2">
    <source>
        <dbReference type="ARBA" id="ARBA00004496"/>
    </source>
</evidence>
<reference evidence="21" key="1">
    <citation type="submission" date="2008-07" db="EMBL/GenBank/DDBJ databases">
        <title>Molecular cloning and sequencing of sporulation-encoding gene A (spoA) from Bacillus subtilis subsp. sadata strain 73.</title>
        <authorList>
            <person name="Ibrahim A.M."/>
        </authorList>
    </citation>
    <scope>NUCLEOTIDE SEQUENCE</scope>
    <source>
        <strain evidence="21">73</strain>
    </source>
</reference>
<accession>A8HG75</accession>
<evidence type="ECO:0000259" key="20">
    <source>
        <dbReference type="Pfam" id="PF08245"/>
    </source>
</evidence>
<keyword evidence="8 17" id="KW-0436">Ligase</keyword>
<dbReference type="InterPro" id="IPR036615">
    <property type="entry name" value="Mur_ligase_C_dom_sf"/>
</dbReference>
<dbReference type="GO" id="GO:0005737">
    <property type="term" value="C:cytoplasm"/>
    <property type="evidence" value="ECO:0007669"/>
    <property type="project" value="UniProtKB-SubCell"/>
</dbReference>
<dbReference type="GO" id="GO:0071555">
    <property type="term" value="P:cell wall organization"/>
    <property type="evidence" value="ECO:0007669"/>
    <property type="project" value="UniProtKB-KW"/>
</dbReference>
<comment type="subcellular location">
    <subcellularLocation>
        <location evidence="2 17 18">Cytoplasm</location>
    </subcellularLocation>
</comment>
<keyword evidence="7 17" id="KW-0963">Cytoplasm</keyword>
<dbReference type="GO" id="GO:0008764">
    <property type="term" value="F:UDP-N-acetylmuramoylalanine-D-glutamate ligase activity"/>
    <property type="evidence" value="ECO:0007669"/>
    <property type="project" value="UniProtKB-UniRule"/>
</dbReference>
<dbReference type="InterPro" id="IPR005762">
    <property type="entry name" value="MurD"/>
</dbReference>
<dbReference type="GO" id="GO:0008360">
    <property type="term" value="P:regulation of cell shape"/>
    <property type="evidence" value="ECO:0007669"/>
    <property type="project" value="UniProtKB-KW"/>
</dbReference>
<evidence type="ECO:0000256" key="6">
    <source>
        <dbReference type="ARBA" id="ARBA00015655"/>
    </source>
</evidence>
<feature type="binding site" evidence="17">
    <location>
        <begin position="120"/>
        <end position="126"/>
    </location>
    <ligand>
        <name>ATP</name>
        <dbReference type="ChEBI" id="CHEBI:30616"/>
    </ligand>
</feature>
<dbReference type="EC" id="6.3.2.9" evidence="5 17"/>
<feature type="domain" description="Mur ligase C-terminal" evidence="19">
    <location>
        <begin position="314"/>
        <end position="427"/>
    </location>
</feature>
<dbReference type="GO" id="GO:0009252">
    <property type="term" value="P:peptidoglycan biosynthetic process"/>
    <property type="evidence" value="ECO:0007669"/>
    <property type="project" value="UniProtKB-UniRule"/>
</dbReference>
<evidence type="ECO:0000256" key="12">
    <source>
        <dbReference type="ARBA" id="ARBA00022984"/>
    </source>
</evidence>
<evidence type="ECO:0000256" key="4">
    <source>
        <dbReference type="ARBA" id="ARBA00010416"/>
    </source>
</evidence>
<dbReference type="PANTHER" id="PTHR43692">
    <property type="entry name" value="UDP-N-ACETYLMURAMOYLALANINE--D-GLUTAMATE LIGASE"/>
    <property type="match status" value="1"/>
</dbReference>
<dbReference type="Pfam" id="PF21799">
    <property type="entry name" value="MurD-like_N"/>
    <property type="match status" value="1"/>
</dbReference>
<evidence type="ECO:0000256" key="8">
    <source>
        <dbReference type="ARBA" id="ARBA00022598"/>
    </source>
</evidence>
<evidence type="ECO:0000256" key="13">
    <source>
        <dbReference type="ARBA" id="ARBA00023316"/>
    </source>
</evidence>
<keyword evidence="17 18" id="KW-0131">Cell cycle</keyword>
<evidence type="ECO:0000256" key="15">
    <source>
        <dbReference type="ARBA" id="ARBA00032324"/>
    </source>
</evidence>
<evidence type="ECO:0000256" key="18">
    <source>
        <dbReference type="RuleBase" id="RU003664"/>
    </source>
</evidence>
<comment type="pathway">
    <text evidence="3 17 18">Cell wall biogenesis; peptidoglycan biosynthesis.</text>
</comment>
<dbReference type="PANTHER" id="PTHR43692:SF1">
    <property type="entry name" value="UDP-N-ACETYLMURAMOYLALANINE--D-GLUTAMATE LIGASE"/>
    <property type="match status" value="1"/>
</dbReference>
<keyword evidence="11 17" id="KW-0133">Cell shape</keyword>
<dbReference type="EMBL" id="EU056818">
    <property type="protein sequence ID" value="ABV90250.2"/>
    <property type="molecule type" value="Genomic_DNA"/>
</dbReference>
<evidence type="ECO:0000313" key="21">
    <source>
        <dbReference type="EMBL" id="ABV90250.2"/>
    </source>
</evidence>
<keyword evidence="13 17" id="KW-0961">Cell wall biogenesis/degradation</keyword>
<dbReference type="Gene3D" id="3.90.190.20">
    <property type="entry name" value="Mur ligase, C-terminal domain"/>
    <property type="match status" value="1"/>
</dbReference>
<evidence type="ECO:0000256" key="1">
    <source>
        <dbReference type="ARBA" id="ARBA00002734"/>
    </source>
</evidence>
<comment type="catalytic activity">
    <reaction evidence="16 17 18">
        <text>UDP-N-acetyl-alpha-D-muramoyl-L-alanine + D-glutamate + ATP = UDP-N-acetyl-alpha-D-muramoyl-L-alanyl-D-glutamate + ADP + phosphate + H(+)</text>
        <dbReference type="Rhea" id="RHEA:16429"/>
        <dbReference type="ChEBI" id="CHEBI:15378"/>
        <dbReference type="ChEBI" id="CHEBI:29986"/>
        <dbReference type="ChEBI" id="CHEBI:30616"/>
        <dbReference type="ChEBI" id="CHEBI:43474"/>
        <dbReference type="ChEBI" id="CHEBI:83898"/>
        <dbReference type="ChEBI" id="CHEBI:83900"/>
        <dbReference type="ChEBI" id="CHEBI:456216"/>
        <dbReference type="EC" id="6.3.2.9"/>
    </reaction>
</comment>
<keyword evidence="12 17" id="KW-0573">Peptidoglycan synthesis</keyword>
<keyword evidence="17 18" id="KW-0132">Cell division</keyword>
<evidence type="ECO:0000256" key="5">
    <source>
        <dbReference type="ARBA" id="ARBA00012212"/>
    </source>
</evidence>
<keyword evidence="9 17" id="KW-0547">Nucleotide-binding</keyword>
<dbReference type="SUPFAM" id="SSF51984">
    <property type="entry name" value="MurCD N-terminal domain"/>
    <property type="match status" value="1"/>
</dbReference>
<sequence length="458" mass="50239">MENDQFLQKQHFLILGLAKSGYAAASILHEKGIYVAVNDQKAFEENEPAQKLSEKGIEVVCGEHPVSLFDQHEVTILIKNPGIPYENIMVQEAEKRGIPVWTEIELAYYLTSAKFIGITGSNGKTTTTTLIYEMLKAGSQKALIAGNIGTVASEVAYHADGDEWIVTELSSFQLMGTHAFRPEISLILNVFDAHLDYHHTRENYEKAKQKVYLHQTASDKAIVNQDDETVVRLAEAGKAEIVPFSVSKTLEQGAYVKDSMIMFNGEAILPLEEVVLPGAHNLENILAAIAVVKTAGASNEAVKKVLTSFTGVKHRLQYVTTVNGRKFYNDSKATNILATSKALSAFDKPVILLAGGLDRGNGFDDLKPYMKHVKAVLTFGQTAPKLEKLGNELGIQHVKRVDNVEQAVSAAFALSNEGDVILLSPACASWDQFKTFEERGDMFIDAVHMSTVEGLVLK</sequence>
<dbReference type="HAMAP" id="MF_00639">
    <property type="entry name" value="MurD"/>
    <property type="match status" value="1"/>
</dbReference>
<evidence type="ECO:0000256" key="11">
    <source>
        <dbReference type="ARBA" id="ARBA00022960"/>
    </source>
</evidence>